<dbReference type="PANTHER" id="PTHR35789">
    <property type="entry name" value="SPORE GERMINATION PROTEIN B3"/>
    <property type="match status" value="1"/>
</dbReference>
<comment type="caution">
    <text evidence="10">The sequence shown here is derived from an EMBL/GenBank/DDBJ whole genome shotgun (WGS) entry which is preliminary data.</text>
</comment>
<protein>
    <submittedName>
        <fullName evidence="10">Ger(X)C family spore germination protein</fullName>
    </submittedName>
</protein>
<evidence type="ECO:0000256" key="5">
    <source>
        <dbReference type="ARBA" id="ARBA00023136"/>
    </source>
</evidence>
<dbReference type="InterPro" id="IPR008844">
    <property type="entry name" value="Spore_GerAC-like"/>
</dbReference>
<keyword evidence="4" id="KW-0732">Signal</keyword>
<evidence type="ECO:0000259" key="9">
    <source>
        <dbReference type="Pfam" id="PF25198"/>
    </source>
</evidence>
<evidence type="ECO:0000256" key="1">
    <source>
        <dbReference type="ARBA" id="ARBA00004635"/>
    </source>
</evidence>
<dbReference type="Pfam" id="PF05504">
    <property type="entry name" value="Spore_GerAC"/>
    <property type="match status" value="1"/>
</dbReference>
<keyword evidence="6" id="KW-0564">Palmitate</keyword>
<evidence type="ECO:0000313" key="10">
    <source>
        <dbReference type="EMBL" id="MFD1780325.1"/>
    </source>
</evidence>
<evidence type="ECO:0000259" key="8">
    <source>
        <dbReference type="Pfam" id="PF05504"/>
    </source>
</evidence>
<dbReference type="InterPro" id="IPR046953">
    <property type="entry name" value="Spore_GerAC-like_C"/>
</dbReference>
<dbReference type="EMBL" id="JBHUEK010000025">
    <property type="protein sequence ID" value="MFD1780325.1"/>
    <property type="molecule type" value="Genomic_DNA"/>
</dbReference>
<gene>
    <name evidence="10" type="ORF">ACFSFW_16795</name>
</gene>
<accession>A0ABW4MTN9</accession>
<dbReference type="InterPro" id="IPR038501">
    <property type="entry name" value="Spore_GerAC_C_sf"/>
</dbReference>
<dbReference type="Proteomes" id="UP001597227">
    <property type="component" value="Unassembled WGS sequence"/>
</dbReference>
<organism evidence="10 11">
    <name type="scientific">Fredinandcohnia salidurans</name>
    <dbReference type="NCBI Taxonomy" id="2595041"/>
    <lineage>
        <taxon>Bacteria</taxon>
        <taxon>Bacillati</taxon>
        <taxon>Bacillota</taxon>
        <taxon>Bacilli</taxon>
        <taxon>Bacillales</taxon>
        <taxon>Bacillaceae</taxon>
        <taxon>Fredinandcohnia</taxon>
    </lineage>
</organism>
<reference evidence="11" key="1">
    <citation type="journal article" date="2019" name="Int. J. Syst. Evol. Microbiol.">
        <title>The Global Catalogue of Microorganisms (GCM) 10K type strain sequencing project: providing services to taxonomists for standard genome sequencing and annotation.</title>
        <authorList>
            <consortium name="The Broad Institute Genomics Platform"/>
            <consortium name="The Broad Institute Genome Sequencing Center for Infectious Disease"/>
            <person name="Wu L."/>
            <person name="Ma J."/>
        </authorList>
    </citation>
    <scope>NUCLEOTIDE SEQUENCE [LARGE SCALE GENOMIC DNA]</scope>
    <source>
        <strain evidence="11">CCUG 15531</strain>
    </source>
</reference>
<dbReference type="PANTHER" id="PTHR35789:SF1">
    <property type="entry name" value="SPORE GERMINATION PROTEIN B3"/>
    <property type="match status" value="1"/>
</dbReference>
<proteinExistence type="inferred from homology"/>
<evidence type="ECO:0000256" key="4">
    <source>
        <dbReference type="ARBA" id="ARBA00022729"/>
    </source>
</evidence>
<evidence type="ECO:0000256" key="2">
    <source>
        <dbReference type="ARBA" id="ARBA00007886"/>
    </source>
</evidence>
<comment type="subcellular location">
    <subcellularLocation>
        <location evidence="1">Membrane</location>
        <topology evidence="1">Lipid-anchor</topology>
    </subcellularLocation>
</comment>
<dbReference type="NCBIfam" id="TIGR02887">
    <property type="entry name" value="spore_ger_x_C"/>
    <property type="match status" value="1"/>
</dbReference>
<evidence type="ECO:0000256" key="3">
    <source>
        <dbReference type="ARBA" id="ARBA00022544"/>
    </source>
</evidence>
<keyword evidence="5" id="KW-0472">Membrane</keyword>
<feature type="domain" description="Spore germination GerAC-like C-terminal" evidence="8">
    <location>
        <begin position="218"/>
        <end position="365"/>
    </location>
</feature>
<name>A0ABW4MTN9_9BACI</name>
<keyword evidence="7" id="KW-0449">Lipoprotein</keyword>
<dbReference type="Gene3D" id="3.30.300.210">
    <property type="entry name" value="Nutrient germinant receptor protein C, domain 3"/>
    <property type="match status" value="1"/>
</dbReference>
<feature type="domain" description="Spore germination protein N-terminal" evidence="9">
    <location>
        <begin position="22"/>
        <end position="197"/>
    </location>
</feature>
<comment type="similarity">
    <text evidence="2">Belongs to the GerABKC lipoprotein family.</text>
</comment>
<keyword evidence="11" id="KW-1185">Reference proteome</keyword>
<evidence type="ECO:0000256" key="6">
    <source>
        <dbReference type="ARBA" id="ARBA00023139"/>
    </source>
</evidence>
<dbReference type="Pfam" id="PF25198">
    <property type="entry name" value="Spore_GerAC_N"/>
    <property type="match status" value="1"/>
</dbReference>
<evidence type="ECO:0000313" key="11">
    <source>
        <dbReference type="Proteomes" id="UP001597227"/>
    </source>
</evidence>
<evidence type="ECO:0000256" key="7">
    <source>
        <dbReference type="ARBA" id="ARBA00023288"/>
    </source>
</evidence>
<keyword evidence="3" id="KW-0309">Germination</keyword>
<dbReference type="RefSeq" id="WP_388039970.1">
    <property type="nucleotide sequence ID" value="NZ_JBHUEK010000025.1"/>
</dbReference>
<dbReference type="InterPro" id="IPR057336">
    <property type="entry name" value="GerAC_N"/>
</dbReference>
<dbReference type="PROSITE" id="PS51257">
    <property type="entry name" value="PROKAR_LIPOPROTEIN"/>
    <property type="match status" value="1"/>
</dbReference>
<sequence>MKKTLLVIMIWNVLVTLVGCGAKEIQSQAYITGIGIDYVDGEFIVYTQAQNFANIAKQEGATSLQQSVPNLIGEAKAKSLHAALKKLEQNAPLPFYYGHVNTILLSESVIKDQLESVIEFIGQNPFFRYNLWFFGTRENVKEILSGESFFNFPSVYTIIHKPDSLTKNSLIIPIKEYNRFISSYYQPTGSFIIPSLSLNDTNFSEEDKKNKIAVVTGGFAVSKQQFKGWVAKKDLVGLKWLSKEADNIPYHLFEDKVSLIMQNPSFIIKVDRGSTPSYRLTIKMNAQIAQNQDNLSYGEITKEVEKKIKKELVKTIEKSEAIQTDLLNISEKAYRYHLKEWDLATINTVSKDSIKKIDVKVNIIKTVHYKR</sequence>